<evidence type="ECO:0000256" key="3">
    <source>
        <dbReference type="ARBA" id="ARBA00023125"/>
    </source>
</evidence>
<gene>
    <name evidence="6" type="ORF">Aco04nite_73680</name>
</gene>
<keyword evidence="2" id="KW-0805">Transcription regulation</keyword>
<dbReference type="SUPFAM" id="SSF53850">
    <property type="entry name" value="Periplasmic binding protein-like II"/>
    <property type="match status" value="1"/>
</dbReference>
<name>A0A919T1H0_9ACTN</name>
<dbReference type="SUPFAM" id="SSF46785">
    <property type="entry name" value="Winged helix' DNA-binding domain"/>
    <property type="match status" value="1"/>
</dbReference>
<dbReference type="InterPro" id="IPR036390">
    <property type="entry name" value="WH_DNA-bd_sf"/>
</dbReference>
<evidence type="ECO:0000256" key="1">
    <source>
        <dbReference type="ARBA" id="ARBA00009437"/>
    </source>
</evidence>
<dbReference type="GO" id="GO:0003700">
    <property type="term" value="F:DNA-binding transcription factor activity"/>
    <property type="evidence" value="ECO:0007669"/>
    <property type="project" value="InterPro"/>
</dbReference>
<comment type="caution">
    <text evidence="6">The sequence shown here is derived from an EMBL/GenBank/DDBJ whole genome shotgun (WGS) entry which is preliminary data.</text>
</comment>
<proteinExistence type="inferred from homology"/>
<evidence type="ECO:0000259" key="5">
    <source>
        <dbReference type="PROSITE" id="PS50931"/>
    </source>
</evidence>
<dbReference type="FunFam" id="1.10.10.10:FF:000001">
    <property type="entry name" value="LysR family transcriptional regulator"/>
    <property type="match status" value="1"/>
</dbReference>
<comment type="similarity">
    <text evidence="1">Belongs to the LysR transcriptional regulatory family.</text>
</comment>
<dbReference type="Gene3D" id="1.10.10.10">
    <property type="entry name" value="Winged helix-like DNA-binding domain superfamily/Winged helix DNA-binding domain"/>
    <property type="match status" value="1"/>
</dbReference>
<dbReference type="InterPro" id="IPR005119">
    <property type="entry name" value="LysR_subst-bd"/>
</dbReference>
<dbReference type="RefSeq" id="WP_213001804.1">
    <property type="nucleotide sequence ID" value="NZ_BAAATW010000020.1"/>
</dbReference>
<dbReference type="GO" id="GO:0003677">
    <property type="term" value="F:DNA binding"/>
    <property type="evidence" value="ECO:0007669"/>
    <property type="project" value="UniProtKB-KW"/>
</dbReference>
<dbReference type="PANTHER" id="PTHR30346">
    <property type="entry name" value="TRANSCRIPTIONAL DUAL REGULATOR HCAR-RELATED"/>
    <property type="match status" value="1"/>
</dbReference>
<dbReference type="GO" id="GO:0032993">
    <property type="term" value="C:protein-DNA complex"/>
    <property type="evidence" value="ECO:0007669"/>
    <property type="project" value="TreeGrafter"/>
</dbReference>
<evidence type="ECO:0000256" key="4">
    <source>
        <dbReference type="ARBA" id="ARBA00023163"/>
    </source>
</evidence>
<evidence type="ECO:0000313" key="6">
    <source>
        <dbReference type="EMBL" id="GIM80928.1"/>
    </source>
</evidence>
<evidence type="ECO:0000313" key="7">
    <source>
        <dbReference type="Proteomes" id="UP000680865"/>
    </source>
</evidence>
<dbReference type="Gene3D" id="3.40.190.290">
    <property type="match status" value="1"/>
</dbReference>
<dbReference type="Proteomes" id="UP000680865">
    <property type="component" value="Unassembled WGS sequence"/>
</dbReference>
<dbReference type="Pfam" id="PF00126">
    <property type="entry name" value="HTH_1"/>
    <property type="match status" value="1"/>
</dbReference>
<dbReference type="InterPro" id="IPR036388">
    <property type="entry name" value="WH-like_DNA-bd_sf"/>
</dbReference>
<keyword evidence="3" id="KW-0238">DNA-binding</keyword>
<feature type="domain" description="HTH lysR-type" evidence="5">
    <location>
        <begin position="1"/>
        <end position="58"/>
    </location>
</feature>
<dbReference type="PROSITE" id="PS50931">
    <property type="entry name" value="HTH_LYSR"/>
    <property type="match status" value="1"/>
</dbReference>
<dbReference type="EMBL" id="BOQP01000044">
    <property type="protein sequence ID" value="GIM80928.1"/>
    <property type="molecule type" value="Genomic_DNA"/>
</dbReference>
<protein>
    <submittedName>
        <fullName evidence="6">LysR family transcriptional regulator</fullName>
    </submittedName>
</protein>
<dbReference type="PANTHER" id="PTHR30346:SF28">
    <property type="entry name" value="HTH-TYPE TRANSCRIPTIONAL REGULATOR CYNR"/>
    <property type="match status" value="1"/>
</dbReference>
<dbReference type="Pfam" id="PF03466">
    <property type="entry name" value="LysR_substrate"/>
    <property type="match status" value="1"/>
</dbReference>
<keyword evidence="7" id="KW-1185">Reference proteome</keyword>
<dbReference type="InterPro" id="IPR000847">
    <property type="entry name" value="LysR_HTH_N"/>
</dbReference>
<organism evidence="6 7">
    <name type="scientific">Winogradskya consettensis</name>
    <dbReference type="NCBI Taxonomy" id="113560"/>
    <lineage>
        <taxon>Bacteria</taxon>
        <taxon>Bacillati</taxon>
        <taxon>Actinomycetota</taxon>
        <taxon>Actinomycetes</taxon>
        <taxon>Micromonosporales</taxon>
        <taxon>Micromonosporaceae</taxon>
        <taxon>Winogradskya</taxon>
    </lineage>
</organism>
<evidence type="ECO:0000256" key="2">
    <source>
        <dbReference type="ARBA" id="ARBA00023015"/>
    </source>
</evidence>
<dbReference type="AlphaFoldDB" id="A0A919T1H0"/>
<dbReference type="PRINTS" id="PR00039">
    <property type="entry name" value="HTHLYSR"/>
</dbReference>
<reference evidence="6" key="1">
    <citation type="submission" date="2021-03" db="EMBL/GenBank/DDBJ databases">
        <title>Whole genome shotgun sequence of Actinoplanes consettensis NBRC 14913.</title>
        <authorList>
            <person name="Komaki H."/>
            <person name="Tamura T."/>
        </authorList>
    </citation>
    <scope>NUCLEOTIDE SEQUENCE</scope>
    <source>
        <strain evidence="6">NBRC 14913</strain>
    </source>
</reference>
<accession>A0A919T1H0</accession>
<keyword evidence="4" id="KW-0804">Transcription</keyword>
<sequence length="290" mass="30548">MELRQLEYLIAVAEEAGFTRAAERVRISQSGVSAQIRQLEHELGATLIDRSGRRATVTAAGEVALRHARAALTAVQELRSGVDDVNGLVRGRLAVGMVTGCTITPFFDALARFHSAHPGIDLVLREDNSDELLSGVRTGAIDLALVGTATATPEGVQAMPIISEGLVALVPDGHPLTARQHSTLAEIAAYPVICLPRGTGIRTVFDRACAASGVTPDIALQASAPAAIMDLARRGMGVAVLSASMAAESELRSLPIGDATEPAVLALTWPRTVSPALRELLRHCREAFND</sequence>